<reference evidence="3 4" key="1">
    <citation type="journal article" date="2018" name="Plant J.">
        <title>Genome sequences of Chlorella sorokiniana UTEX 1602 and Micractinium conductrix SAG 241.80: implications to maltose excretion by a green alga.</title>
        <authorList>
            <person name="Arriola M.B."/>
            <person name="Velmurugan N."/>
            <person name="Zhang Y."/>
            <person name="Plunkett M.H."/>
            <person name="Hondzo H."/>
            <person name="Barney B.M."/>
        </authorList>
    </citation>
    <scope>NUCLEOTIDE SEQUENCE [LARGE SCALE GENOMIC DNA]</scope>
    <source>
        <strain evidence="4">UTEX 1602</strain>
    </source>
</reference>
<keyword evidence="1" id="KW-0472">Membrane</keyword>
<dbReference type="InterPro" id="IPR001623">
    <property type="entry name" value="DnaJ_domain"/>
</dbReference>
<evidence type="ECO:0000313" key="3">
    <source>
        <dbReference type="EMBL" id="PRW60270.1"/>
    </source>
</evidence>
<protein>
    <submittedName>
        <fullName evidence="3">Chaperone</fullName>
    </submittedName>
</protein>
<dbReference type="GO" id="GO:0005737">
    <property type="term" value="C:cytoplasm"/>
    <property type="evidence" value="ECO:0007669"/>
    <property type="project" value="TreeGrafter"/>
</dbReference>
<dbReference type="PROSITE" id="PS50076">
    <property type="entry name" value="DNAJ_2"/>
    <property type="match status" value="1"/>
</dbReference>
<keyword evidence="1" id="KW-1133">Transmembrane helix</keyword>
<gene>
    <name evidence="3" type="ORF">C2E21_1043</name>
</gene>
<keyword evidence="4" id="KW-1185">Reference proteome</keyword>
<feature type="domain" description="J" evidence="2">
    <location>
        <begin position="9"/>
        <end position="65"/>
    </location>
</feature>
<comment type="caution">
    <text evidence="3">The sequence shown here is derived from an EMBL/GenBank/DDBJ whole genome shotgun (WGS) entry which is preliminary data.</text>
</comment>
<dbReference type="PRINTS" id="PR00625">
    <property type="entry name" value="JDOMAIN"/>
</dbReference>
<proteinExistence type="predicted"/>
<name>A0A2P6U1U8_CHLSO</name>
<dbReference type="EMBL" id="LHPG02000002">
    <property type="protein sequence ID" value="PRW60270.1"/>
    <property type="molecule type" value="Genomic_DNA"/>
</dbReference>
<evidence type="ECO:0000313" key="4">
    <source>
        <dbReference type="Proteomes" id="UP000239899"/>
    </source>
</evidence>
<evidence type="ECO:0000256" key="1">
    <source>
        <dbReference type="SAM" id="Phobius"/>
    </source>
</evidence>
<dbReference type="Proteomes" id="UP000239899">
    <property type="component" value="Unassembled WGS sequence"/>
</dbReference>
<dbReference type="PANTHER" id="PTHR43096:SF10">
    <property type="entry name" value="CHAPERONE PROTEIN DNAJ A6, CHLOROPLASTIC"/>
    <property type="match status" value="1"/>
</dbReference>
<keyword evidence="1" id="KW-0812">Transmembrane</keyword>
<sequence>MEGICAYTDPFSVLGLSSTASREAVKVAFRRLALKLHPDVDSSPQAAACFTELERSTDMLLKGNYHATTHAGPSSAHQAWQAYTNAAHDAAHHWRPRSRNTALWFCLATLIGGFGVFGFALVSHDWLDGYRWLSPDVANERVKNPDGRRQQLVAALMEQPEGGSRRPQPD</sequence>
<dbReference type="STRING" id="3076.A0A2P6U1U8"/>
<dbReference type="Gene3D" id="1.10.287.110">
    <property type="entry name" value="DnaJ domain"/>
    <property type="match status" value="1"/>
</dbReference>
<dbReference type="SUPFAM" id="SSF46565">
    <property type="entry name" value="Chaperone J-domain"/>
    <property type="match status" value="1"/>
</dbReference>
<dbReference type="PANTHER" id="PTHR43096">
    <property type="entry name" value="DNAJ HOMOLOG 1, MITOCHONDRIAL-RELATED"/>
    <property type="match status" value="1"/>
</dbReference>
<accession>A0A2P6U1U8</accession>
<dbReference type="GO" id="GO:0051082">
    <property type="term" value="F:unfolded protein binding"/>
    <property type="evidence" value="ECO:0007669"/>
    <property type="project" value="TreeGrafter"/>
</dbReference>
<evidence type="ECO:0000259" key="2">
    <source>
        <dbReference type="PROSITE" id="PS50076"/>
    </source>
</evidence>
<dbReference type="SMART" id="SM00271">
    <property type="entry name" value="DnaJ"/>
    <property type="match status" value="1"/>
</dbReference>
<feature type="transmembrane region" description="Helical" evidence="1">
    <location>
        <begin position="102"/>
        <end position="122"/>
    </location>
</feature>
<dbReference type="CDD" id="cd06257">
    <property type="entry name" value="DnaJ"/>
    <property type="match status" value="1"/>
</dbReference>
<dbReference type="OrthoDB" id="10250354at2759"/>
<dbReference type="GO" id="GO:0042026">
    <property type="term" value="P:protein refolding"/>
    <property type="evidence" value="ECO:0007669"/>
    <property type="project" value="TreeGrafter"/>
</dbReference>
<dbReference type="AlphaFoldDB" id="A0A2P6U1U8"/>
<dbReference type="Pfam" id="PF00226">
    <property type="entry name" value="DnaJ"/>
    <property type="match status" value="1"/>
</dbReference>
<organism evidence="3 4">
    <name type="scientific">Chlorella sorokiniana</name>
    <name type="common">Freshwater green alga</name>
    <dbReference type="NCBI Taxonomy" id="3076"/>
    <lineage>
        <taxon>Eukaryota</taxon>
        <taxon>Viridiplantae</taxon>
        <taxon>Chlorophyta</taxon>
        <taxon>core chlorophytes</taxon>
        <taxon>Trebouxiophyceae</taxon>
        <taxon>Chlorellales</taxon>
        <taxon>Chlorellaceae</taxon>
        <taxon>Chlorella clade</taxon>
        <taxon>Chlorella</taxon>
    </lineage>
</organism>
<dbReference type="InterPro" id="IPR036869">
    <property type="entry name" value="J_dom_sf"/>
</dbReference>